<dbReference type="EMBL" id="VSSQ01043450">
    <property type="protein sequence ID" value="MPM97137.1"/>
    <property type="molecule type" value="Genomic_DNA"/>
</dbReference>
<gene>
    <name evidence="1" type="ORF">SDC9_144310</name>
</gene>
<accession>A0A645E5V6</accession>
<organism evidence="1">
    <name type="scientific">bioreactor metagenome</name>
    <dbReference type="NCBI Taxonomy" id="1076179"/>
    <lineage>
        <taxon>unclassified sequences</taxon>
        <taxon>metagenomes</taxon>
        <taxon>ecological metagenomes</taxon>
    </lineage>
</organism>
<dbReference type="AlphaFoldDB" id="A0A645E5V6"/>
<reference evidence="1" key="1">
    <citation type="submission" date="2019-08" db="EMBL/GenBank/DDBJ databases">
        <authorList>
            <person name="Kucharzyk K."/>
            <person name="Murdoch R.W."/>
            <person name="Higgins S."/>
            <person name="Loffler F."/>
        </authorList>
    </citation>
    <scope>NUCLEOTIDE SEQUENCE</scope>
</reference>
<sequence>MISEEKKRLEKFAKVDVKYNRNHFLNNREPEDFEHLIHCGITDDFSMGYADMAGFRLGTCRPVYWINPVKKELTDLTLHHLTIMDVSLSEKRYMFMNVSDALLYCESLISSVEKFHGEISLLWHNNSVEKSVSTYHRKLYKELLNFLHNK</sequence>
<proteinExistence type="predicted"/>
<comment type="caution">
    <text evidence="1">The sequence shown here is derived from an EMBL/GenBank/DDBJ whole genome shotgun (WGS) entry which is preliminary data.</text>
</comment>
<evidence type="ECO:0000313" key="1">
    <source>
        <dbReference type="EMBL" id="MPM97137.1"/>
    </source>
</evidence>
<name>A0A645E5V6_9ZZZZ</name>
<protein>
    <submittedName>
        <fullName evidence="1">Uncharacterized protein</fullName>
    </submittedName>
</protein>